<feature type="region of interest" description="Disordered" evidence="9">
    <location>
        <begin position="172"/>
        <end position="193"/>
    </location>
</feature>
<feature type="region of interest" description="Disordered" evidence="9">
    <location>
        <begin position="689"/>
        <end position="720"/>
    </location>
</feature>
<dbReference type="InterPro" id="IPR001849">
    <property type="entry name" value="PH_domain"/>
</dbReference>
<evidence type="ECO:0000256" key="4">
    <source>
        <dbReference type="ARBA" id="ARBA00022824"/>
    </source>
</evidence>
<dbReference type="PANTHER" id="PTHR13466">
    <property type="entry name" value="TEX2 PROTEIN-RELATED"/>
    <property type="match status" value="1"/>
</dbReference>
<feature type="compositionally biased region" description="Low complexity" evidence="9">
    <location>
        <begin position="704"/>
        <end position="715"/>
    </location>
</feature>
<evidence type="ECO:0000256" key="3">
    <source>
        <dbReference type="ARBA" id="ARBA00022692"/>
    </source>
</evidence>
<feature type="compositionally biased region" description="Basic and acidic residues" evidence="9">
    <location>
        <begin position="327"/>
        <end position="364"/>
    </location>
</feature>
<evidence type="ECO:0000256" key="7">
    <source>
        <dbReference type="ARBA" id="ARBA00023121"/>
    </source>
</evidence>
<feature type="domain" description="SMP-LTD" evidence="11">
    <location>
        <begin position="550"/>
        <end position="838"/>
    </location>
</feature>
<feature type="compositionally biased region" description="Low complexity" evidence="9">
    <location>
        <begin position="958"/>
        <end position="970"/>
    </location>
</feature>
<feature type="transmembrane region" description="Helical" evidence="10">
    <location>
        <begin position="20"/>
        <end position="38"/>
    </location>
</feature>
<feature type="compositionally biased region" description="Acidic residues" evidence="9">
    <location>
        <begin position="1192"/>
        <end position="1202"/>
    </location>
</feature>
<evidence type="ECO:0000259" key="11">
    <source>
        <dbReference type="PROSITE" id="PS51847"/>
    </source>
</evidence>
<dbReference type="InterPro" id="IPR031468">
    <property type="entry name" value="SMP_LBD"/>
</dbReference>
<keyword evidence="5 10" id="KW-1133">Transmembrane helix</keyword>
<proteinExistence type="predicted"/>
<comment type="subcellular location">
    <subcellularLocation>
        <location evidence="1">Endoplasmic reticulum membrane</location>
    </subcellularLocation>
</comment>
<evidence type="ECO:0000256" key="2">
    <source>
        <dbReference type="ARBA" id="ARBA00022448"/>
    </source>
</evidence>
<accession>A0AAV1HXW1</accession>
<keyword evidence="4" id="KW-0256">Endoplasmic reticulum</keyword>
<feature type="region of interest" description="Disordered" evidence="9">
    <location>
        <begin position="1006"/>
        <end position="1233"/>
    </location>
</feature>
<feature type="compositionally biased region" description="Basic residues" evidence="9">
    <location>
        <begin position="532"/>
        <end position="542"/>
    </location>
</feature>
<feature type="compositionally biased region" description="Basic residues" evidence="9">
    <location>
        <begin position="915"/>
        <end position="928"/>
    </location>
</feature>
<dbReference type="PANTHER" id="PTHR13466:SF0">
    <property type="entry name" value="SMP-LTD DOMAIN-CONTAINING PROTEIN"/>
    <property type="match status" value="1"/>
</dbReference>
<name>A0AAV1HXW1_9CHLO</name>
<dbReference type="CDD" id="cd21675">
    <property type="entry name" value="SMP_TEX2"/>
    <property type="match status" value="1"/>
</dbReference>
<evidence type="ECO:0000256" key="8">
    <source>
        <dbReference type="ARBA" id="ARBA00023136"/>
    </source>
</evidence>
<feature type="region of interest" description="Disordered" evidence="9">
    <location>
        <begin position="863"/>
        <end position="993"/>
    </location>
</feature>
<evidence type="ECO:0000256" key="6">
    <source>
        <dbReference type="ARBA" id="ARBA00023055"/>
    </source>
</evidence>
<dbReference type="GO" id="GO:0008289">
    <property type="term" value="F:lipid binding"/>
    <property type="evidence" value="ECO:0007669"/>
    <property type="project" value="UniProtKB-KW"/>
</dbReference>
<protein>
    <recommendedName>
        <fullName evidence="11">SMP-LTD domain-containing protein</fullName>
    </recommendedName>
</protein>
<feature type="transmembrane region" description="Helical" evidence="10">
    <location>
        <begin position="45"/>
        <end position="64"/>
    </location>
</feature>
<keyword evidence="2" id="KW-0813">Transport</keyword>
<dbReference type="PROSITE" id="PS51847">
    <property type="entry name" value="SMP"/>
    <property type="match status" value="1"/>
</dbReference>
<keyword evidence="7" id="KW-0446">Lipid-binding</keyword>
<feature type="region of interest" description="Disordered" evidence="9">
    <location>
        <begin position="304"/>
        <end position="546"/>
    </location>
</feature>
<organism evidence="12 13">
    <name type="scientific">Coccomyxa viridis</name>
    <dbReference type="NCBI Taxonomy" id="1274662"/>
    <lineage>
        <taxon>Eukaryota</taxon>
        <taxon>Viridiplantae</taxon>
        <taxon>Chlorophyta</taxon>
        <taxon>core chlorophytes</taxon>
        <taxon>Trebouxiophyceae</taxon>
        <taxon>Trebouxiophyceae incertae sedis</taxon>
        <taxon>Coccomyxaceae</taxon>
        <taxon>Coccomyxa</taxon>
    </lineage>
</organism>
<evidence type="ECO:0000313" key="13">
    <source>
        <dbReference type="Proteomes" id="UP001314263"/>
    </source>
</evidence>
<comment type="caution">
    <text evidence="12">The sequence shown here is derived from an EMBL/GenBank/DDBJ whole genome shotgun (WGS) entry which is preliminary data.</text>
</comment>
<reference evidence="12 13" key="1">
    <citation type="submission" date="2023-10" db="EMBL/GenBank/DDBJ databases">
        <authorList>
            <person name="Maclean D."/>
            <person name="Macfadyen A."/>
        </authorList>
    </citation>
    <scope>NUCLEOTIDE SEQUENCE [LARGE SCALE GENOMIC DNA]</scope>
</reference>
<evidence type="ECO:0000313" key="12">
    <source>
        <dbReference type="EMBL" id="CAK0751930.1"/>
    </source>
</evidence>
<evidence type="ECO:0000256" key="9">
    <source>
        <dbReference type="SAM" id="MobiDB-lite"/>
    </source>
</evidence>
<dbReference type="GO" id="GO:0006869">
    <property type="term" value="P:lipid transport"/>
    <property type="evidence" value="ECO:0007669"/>
    <property type="project" value="UniProtKB-KW"/>
</dbReference>
<dbReference type="EMBL" id="CAUYUE010000003">
    <property type="protein sequence ID" value="CAK0751930.1"/>
    <property type="molecule type" value="Genomic_DNA"/>
</dbReference>
<evidence type="ECO:0000256" key="5">
    <source>
        <dbReference type="ARBA" id="ARBA00022989"/>
    </source>
</evidence>
<evidence type="ECO:0000256" key="10">
    <source>
        <dbReference type="SAM" id="Phobius"/>
    </source>
</evidence>
<keyword evidence="6" id="KW-0445">Lipid transport</keyword>
<dbReference type="Proteomes" id="UP001314263">
    <property type="component" value="Unassembled WGS sequence"/>
</dbReference>
<keyword evidence="13" id="KW-1185">Reference proteome</keyword>
<feature type="compositionally biased region" description="Polar residues" evidence="9">
    <location>
        <begin position="1013"/>
        <end position="1032"/>
    </location>
</feature>
<evidence type="ECO:0000256" key="1">
    <source>
        <dbReference type="ARBA" id="ARBA00004586"/>
    </source>
</evidence>
<dbReference type="SMART" id="SM00233">
    <property type="entry name" value="PH"/>
    <property type="match status" value="1"/>
</dbReference>
<sequence>MGFWDQMPSHQGLSLLKGHKRAAAAAAVAVLALLLTLLPRIVVPFLLGMMLSPLLIALTAVYLFQSVSKLENAQPRAAPTAQPIPKRASHARHDMAQVMDTVVEQLAKAPAGDYPPYPVWAGSEYQGWLWTMDNDRFNRADTLANWPPSVPGACKWWAHLQGTVLVIARDKPLPEEGSHGGKSMSGSQTHAHDSEDALVVREIDLQGCRLAVLTEALQGKSRWLRKAPLELSHPDRPVFEGQRTVLLFAAGSAAKEQWFVALSAAIAPDGGAGASVHALYNTFCDYVREHASVEYPQAAEEELQAGGAGGAAGKSRRGQGRWLSRWLARDGSSRKQGKEKGSSKRAETKAVQHKPESKAAEHLRPHARSSGPVLNPTERMDMLWMGKHLPPSPATPAKPANGASKTSGKLAHGSPSSPSIMAATPPGKVLFSEDLAAKQAAERRGTELQDLSTQSAPRSAFTKASIPLSTTSLPVMRLAGDEDRQGEEDSEEGDPEDESGSSDDDSQAVSPHSPATLAHSQSQPADTGSRRLSQRGRRRKAHASAAAHLPSVPIEAAVNMCLARVAFDLLRSAAFKQRMHAHIQRKLDVLRIPEYIQSIEVIEVELGSVVPAISNLRALPCPTAALWPQAVFDLDYGGGLTVVIEAKLEVRDSASWDTLDKAIDRLGGTSAVHATAAMEGQAAAAAAAAADALSPGESDEEESTGGAAAAGSEPSAQKKVGQLQRLRNFAAKRMRNLAEITAEHISKMHLRIEVDIHSLQGTVCAWIPPPPNDRLWFGFVTPPTLKADATPILTNDVRGRAIMMSYQASSVPKWVAEKLQSAITKNLTLPSCADIPLPYLLPVDCPDAGAALPGFLRALQGELSDGQAATPEGRRAGRGRRQKESSVIAETAASTASLPDAETLVPPAKQEEHKPHRGFLRWTRRASRHSGEQGKATIDMEPVIQTEKDARRPRPVKKPAAAPEGAAPAATSTKPQRQPEALEPSAEGGQRPDVELSTFVTAAEHAREGEELQSLTSGPQLSQDLDQAQQTEGKTEHKLVMSDRYGQATMSATLHEDGRIEAQTESTAAEEGSCSALAASVTAAGPTGEGPVSAETKHATSPAQAAPQAQAASESSCPAEMAASEDSREAGSGSGAEGAPEISAVAAAMQPDLVQEQGAEHSTTRLAAAASDADVDARSAPGDDLAASTAAEEPEDNIEDLTGDLPEPSGRPGAGTGPDGSSRQSPGAWKDIGGAMGKKYLEAFKKHKSITYSEGKKMATSLAGQAQEQMRKALAAREKAAAGKGEKKA</sequence>
<feature type="compositionally biased region" description="Low complexity" evidence="9">
    <location>
        <begin position="1099"/>
        <end position="1124"/>
    </location>
</feature>
<dbReference type="GO" id="GO:0005789">
    <property type="term" value="C:endoplasmic reticulum membrane"/>
    <property type="evidence" value="ECO:0007669"/>
    <property type="project" value="UniProtKB-SubCell"/>
</dbReference>
<keyword evidence="3 10" id="KW-0812">Transmembrane</keyword>
<keyword evidence="8 10" id="KW-0472">Membrane</keyword>
<gene>
    <name evidence="12" type="ORF">CVIRNUC_002106</name>
</gene>
<feature type="compositionally biased region" description="Acidic residues" evidence="9">
    <location>
        <begin position="484"/>
        <end position="506"/>
    </location>
</feature>